<dbReference type="GO" id="GO:0008641">
    <property type="term" value="F:ubiquitin-like modifier activating enzyme activity"/>
    <property type="evidence" value="ECO:0007669"/>
    <property type="project" value="InterPro"/>
</dbReference>
<dbReference type="GO" id="GO:0004792">
    <property type="term" value="F:thiosulfate-cyanide sulfurtransferase activity"/>
    <property type="evidence" value="ECO:0007669"/>
    <property type="project" value="TreeGrafter"/>
</dbReference>
<keyword evidence="3" id="KW-1185">Reference proteome</keyword>
<evidence type="ECO:0000259" key="1">
    <source>
        <dbReference type="Pfam" id="PF00899"/>
    </source>
</evidence>
<dbReference type="PANTHER" id="PTHR10953">
    <property type="entry name" value="UBIQUITIN-ACTIVATING ENZYME E1"/>
    <property type="match status" value="1"/>
</dbReference>
<organism evidence="2 3">
    <name type="scientific">Luteibacter anthropi</name>
    <dbReference type="NCBI Taxonomy" id="564369"/>
    <lineage>
        <taxon>Bacteria</taxon>
        <taxon>Pseudomonadati</taxon>
        <taxon>Pseudomonadota</taxon>
        <taxon>Gammaproteobacteria</taxon>
        <taxon>Lysobacterales</taxon>
        <taxon>Rhodanobacteraceae</taxon>
        <taxon>Luteibacter</taxon>
    </lineage>
</organism>
<keyword evidence="2" id="KW-0548">Nucleotidyltransferase</keyword>
<evidence type="ECO:0000313" key="3">
    <source>
        <dbReference type="Proteomes" id="UP000490980"/>
    </source>
</evidence>
<proteinExistence type="predicted"/>
<name>A0A7X5U7C0_9GAMM</name>
<dbReference type="EMBL" id="JAARLZ010000001">
    <property type="protein sequence ID" value="NII05161.1"/>
    <property type="molecule type" value="Genomic_DNA"/>
</dbReference>
<dbReference type="AlphaFoldDB" id="A0A7X5U7C0"/>
<gene>
    <name evidence="2" type="ORF">HBF25_02025</name>
</gene>
<dbReference type="PANTHER" id="PTHR10953:SF102">
    <property type="entry name" value="ADENYLYLTRANSFERASE AND SULFURTRANSFERASE MOCS3"/>
    <property type="match status" value="1"/>
</dbReference>
<dbReference type="Proteomes" id="UP000490980">
    <property type="component" value="Unassembled WGS sequence"/>
</dbReference>
<keyword evidence="2" id="KW-0808">Transferase</keyword>
<reference evidence="2 3" key="1">
    <citation type="submission" date="2020-03" db="EMBL/GenBank/DDBJ databases">
        <authorList>
            <person name="Lai Q."/>
        </authorList>
    </citation>
    <scope>NUCLEOTIDE SEQUENCE [LARGE SCALE GENOMIC DNA]</scope>
    <source>
        <strain evidence="2 3">CCUG 25036</strain>
    </source>
</reference>
<dbReference type="SUPFAM" id="SSF69572">
    <property type="entry name" value="Activating enzymes of the ubiquitin-like proteins"/>
    <property type="match status" value="1"/>
</dbReference>
<dbReference type="GO" id="GO:0032446">
    <property type="term" value="P:protein modification by small protein conjugation"/>
    <property type="evidence" value="ECO:0007669"/>
    <property type="project" value="TreeGrafter"/>
</dbReference>
<comment type="caution">
    <text evidence="2">The sequence shown here is derived from an EMBL/GenBank/DDBJ whole genome shotgun (WGS) entry which is preliminary data.</text>
</comment>
<dbReference type="InterPro" id="IPR045886">
    <property type="entry name" value="ThiF/MoeB/HesA"/>
</dbReference>
<dbReference type="Pfam" id="PF00899">
    <property type="entry name" value="ThiF"/>
    <property type="match status" value="1"/>
</dbReference>
<evidence type="ECO:0000313" key="2">
    <source>
        <dbReference type="EMBL" id="NII05161.1"/>
    </source>
</evidence>
<dbReference type="RefSeq" id="WP_166946064.1">
    <property type="nucleotide sequence ID" value="NZ_JAARLZ010000001.1"/>
</dbReference>
<accession>A0A7X5U7C0</accession>
<dbReference type="GO" id="GO:0016779">
    <property type="term" value="F:nucleotidyltransferase activity"/>
    <property type="evidence" value="ECO:0007669"/>
    <property type="project" value="UniProtKB-KW"/>
</dbReference>
<sequence>MDRYLRHDLIDWFDQEHLRSTRALVIGAGAVGNEVIKNLALLGVGAITIVDFDRIELHNLTRSALFSEEDVGRYKAEVAAAATKKLDPNCTVEFLVGDVWNAVDFSRLRSSTVVFSCVDGFFARIRINQLCSLLGVDLINAGIDSRAVSAEIFPFLRHPETACYECNLPPSVYQRIGERFSCGWLKKIAFEEKKVPTTAITASYAGALATSLFLYSFREDAAPGARRIFLDSISHTSSSMSLSKSPMCACCSTHGKERVTIRASRNIDNLLLGGVDSLRSPITLSDPVLVSWETSADPSCEEGRELVFALASEFSDADTSCRRCGLKHRLALIRDQFTIEELAEFRGMKLPGKFVSMQESDTQILIELYDGEEHE</sequence>
<dbReference type="GO" id="GO:0005737">
    <property type="term" value="C:cytoplasm"/>
    <property type="evidence" value="ECO:0007669"/>
    <property type="project" value="TreeGrafter"/>
</dbReference>
<dbReference type="Gene3D" id="3.40.50.720">
    <property type="entry name" value="NAD(P)-binding Rossmann-like Domain"/>
    <property type="match status" value="1"/>
</dbReference>
<dbReference type="InterPro" id="IPR035985">
    <property type="entry name" value="Ubiquitin-activating_enz"/>
</dbReference>
<dbReference type="InterPro" id="IPR000594">
    <property type="entry name" value="ThiF_NAD_FAD-bd"/>
</dbReference>
<protein>
    <submittedName>
        <fullName evidence="2">ThiF family adenylyltransferase</fullName>
    </submittedName>
</protein>
<feature type="domain" description="THIF-type NAD/FAD binding fold" evidence="1">
    <location>
        <begin position="9"/>
        <end position="211"/>
    </location>
</feature>